<feature type="transmembrane region" description="Helical" evidence="6">
    <location>
        <begin position="226"/>
        <end position="244"/>
    </location>
</feature>
<accession>A0ABT3ZFE9</accession>
<dbReference type="RefSeq" id="WP_267655964.1">
    <property type="nucleotide sequence ID" value="NZ_JAOVZR010000001.1"/>
</dbReference>
<protein>
    <recommendedName>
        <fullName evidence="6">SURF1-like protein</fullName>
    </recommendedName>
</protein>
<dbReference type="InterPro" id="IPR002994">
    <property type="entry name" value="Surf1/Shy1"/>
</dbReference>
<evidence type="ECO:0000313" key="8">
    <source>
        <dbReference type="Proteomes" id="UP001073227"/>
    </source>
</evidence>
<dbReference type="PANTHER" id="PTHR23427">
    <property type="entry name" value="SURFEIT LOCUS PROTEIN"/>
    <property type="match status" value="1"/>
</dbReference>
<proteinExistence type="inferred from homology"/>
<keyword evidence="3 6" id="KW-0812">Transmembrane</keyword>
<dbReference type="PANTHER" id="PTHR23427:SF2">
    <property type="entry name" value="SURFEIT LOCUS PROTEIN 1"/>
    <property type="match status" value="1"/>
</dbReference>
<gene>
    <name evidence="7" type="ORF">OEG84_23210</name>
</gene>
<dbReference type="Pfam" id="PF02104">
    <property type="entry name" value="SURF1"/>
    <property type="match status" value="1"/>
</dbReference>
<feature type="transmembrane region" description="Helical" evidence="6">
    <location>
        <begin position="12"/>
        <end position="34"/>
    </location>
</feature>
<comment type="caution">
    <text evidence="7">The sequence shown here is derived from an EMBL/GenBank/DDBJ whole genome shotgun (WGS) entry which is preliminary data.</text>
</comment>
<name>A0ABT3ZFE9_9HYPH</name>
<evidence type="ECO:0000256" key="4">
    <source>
        <dbReference type="ARBA" id="ARBA00022989"/>
    </source>
</evidence>
<comment type="similarity">
    <text evidence="2 6">Belongs to the SURF1 family.</text>
</comment>
<evidence type="ECO:0000256" key="5">
    <source>
        <dbReference type="ARBA" id="ARBA00023136"/>
    </source>
</evidence>
<dbReference type="PROSITE" id="PS50895">
    <property type="entry name" value="SURF1"/>
    <property type="match status" value="1"/>
</dbReference>
<reference evidence="7" key="1">
    <citation type="submission" date="2022-10" db="EMBL/GenBank/DDBJ databases">
        <title>Hoeflea sp. G2-23, isolated from marine algae.</title>
        <authorList>
            <person name="Kristyanto S."/>
            <person name="Kim J.M."/>
            <person name="Jeon C.O."/>
        </authorList>
    </citation>
    <scope>NUCLEOTIDE SEQUENCE</scope>
    <source>
        <strain evidence="7">G2-23</strain>
    </source>
</reference>
<sequence length="251" mass="27679">MTDASPTSTPRRLGPVTLIVIMAALAVLLALGTWQVKRLYWKQDLLAKIETRMVAAPANLEEIVALESAGEDIEYRRVSLTGRFRHANEQFFFSTLNGRSGYYVYTPFETDAGRLIFINRGFVDVGSKDPAMRGQGQVAGTVAIVGLVRDRLDEKPSWVVPDNDLAKNIYFWKDLDAMAVNAGIDPQADRLLPFFIDADDSPNPGGQPIGGVTQVNLPNSHLQYAVTWYGLALALLGVTVALWWRGRGRGK</sequence>
<keyword evidence="6" id="KW-1003">Cell membrane</keyword>
<keyword evidence="5 6" id="KW-0472">Membrane</keyword>
<organism evidence="7 8">
    <name type="scientific">Hoeflea algicola</name>
    <dbReference type="NCBI Taxonomy" id="2983763"/>
    <lineage>
        <taxon>Bacteria</taxon>
        <taxon>Pseudomonadati</taxon>
        <taxon>Pseudomonadota</taxon>
        <taxon>Alphaproteobacteria</taxon>
        <taxon>Hyphomicrobiales</taxon>
        <taxon>Rhizobiaceae</taxon>
        <taxon>Hoeflea</taxon>
    </lineage>
</organism>
<evidence type="ECO:0000256" key="2">
    <source>
        <dbReference type="ARBA" id="ARBA00007165"/>
    </source>
</evidence>
<evidence type="ECO:0000313" key="7">
    <source>
        <dbReference type="EMBL" id="MCY0150532.1"/>
    </source>
</evidence>
<evidence type="ECO:0000256" key="3">
    <source>
        <dbReference type="ARBA" id="ARBA00022692"/>
    </source>
</evidence>
<keyword evidence="8" id="KW-1185">Reference proteome</keyword>
<dbReference type="Proteomes" id="UP001073227">
    <property type="component" value="Unassembled WGS sequence"/>
</dbReference>
<comment type="subcellular location">
    <subcellularLocation>
        <location evidence="6">Cell membrane</location>
        <topology evidence="6">Multi-pass membrane protein</topology>
    </subcellularLocation>
    <subcellularLocation>
        <location evidence="1">Membrane</location>
    </subcellularLocation>
</comment>
<dbReference type="EMBL" id="JAOVZR010000001">
    <property type="protein sequence ID" value="MCY0150532.1"/>
    <property type="molecule type" value="Genomic_DNA"/>
</dbReference>
<dbReference type="InterPro" id="IPR045214">
    <property type="entry name" value="Surf1/Surf4"/>
</dbReference>
<keyword evidence="4 6" id="KW-1133">Transmembrane helix</keyword>
<evidence type="ECO:0000256" key="6">
    <source>
        <dbReference type="RuleBase" id="RU363076"/>
    </source>
</evidence>
<evidence type="ECO:0000256" key="1">
    <source>
        <dbReference type="ARBA" id="ARBA00004370"/>
    </source>
</evidence>
<dbReference type="CDD" id="cd06662">
    <property type="entry name" value="SURF1"/>
    <property type="match status" value="1"/>
</dbReference>